<dbReference type="Proteomes" id="UP000184383">
    <property type="component" value="Unassembled WGS sequence"/>
</dbReference>
<keyword evidence="2" id="KW-0012">Acyltransferase</keyword>
<name>A0A1L9RSJ5_ASPWE</name>
<organism evidence="4 5">
    <name type="scientific">Aspergillus wentii DTO 134E9</name>
    <dbReference type="NCBI Taxonomy" id="1073089"/>
    <lineage>
        <taxon>Eukaryota</taxon>
        <taxon>Fungi</taxon>
        <taxon>Dikarya</taxon>
        <taxon>Ascomycota</taxon>
        <taxon>Pezizomycotina</taxon>
        <taxon>Eurotiomycetes</taxon>
        <taxon>Eurotiomycetidae</taxon>
        <taxon>Eurotiales</taxon>
        <taxon>Aspergillaceae</taxon>
        <taxon>Aspergillus</taxon>
        <taxon>Aspergillus subgen. Cremei</taxon>
    </lineage>
</organism>
<dbReference type="PANTHER" id="PTHR31896:SF64">
    <property type="entry name" value="TRICHOTHECENE 3-O-ACETYLTRANSFERASE"/>
    <property type="match status" value="1"/>
</dbReference>
<dbReference type="PANTHER" id="PTHR31896">
    <property type="entry name" value="FAMILY REGULATORY PROTEIN, PUTATIVE (AFU_ORTHOLOGUE AFUA_3G14730)-RELATED"/>
    <property type="match status" value="1"/>
</dbReference>
<evidence type="ECO:0000259" key="3">
    <source>
        <dbReference type="Pfam" id="PF22664"/>
    </source>
</evidence>
<sequence>MSDLTHTEPLTPLDASMPRTYIRVLLVFEHASLGVEPIQRLQSGLNTVSTQIPWVAGKIFPKAPAPAGTEKQTPPYPLEIRWDATAATTTPILVDKGTVKMSYNTQSAQGMPTKTIPDSVWPAPGMIENDLHKAGAPVFAANFFRFADRGAGLCVCMHHNVVDGAAFTEIIRLWAKRVADPGSGGIANGSPPTKIQTRCELFSERLPLQAAWLLSTDDLFARPPEYSRLTPALPEMFHPSTSQLFTTNLHWINSLKELLRKHISSPPSTNTILCALLWSTITRVRMASNPNTQGVQAQTTRLITAVNTRQRLGFPFTIPRLGPFNSRDMTITSWADFDLYGVDFGECVGGKPSFVRLPCIEAGGVVIVLPRRRESGDGERLEVVVMLRSDHMERLLRDEMWQTLTLTA</sequence>
<dbReference type="AlphaFoldDB" id="A0A1L9RSJ5"/>
<dbReference type="STRING" id="1073089.A0A1L9RSJ5"/>
<evidence type="ECO:0000256" key="1">
    <source>
        <dbReference type="ARBA" id="ARBA00022679"/>
    </source>
</evidence>
<dbReference type="OrthoDB" id="1862401at2759"/>
<proteinExistence type="predicted"/>
<dbReference type="VEuPathDB" id="FungiDB:ASPWEDRAFT_171345"/>
<dbReference type="GO" id="GO:0016746">
    <property type="term" value="F:acyltransferase activity"/>
    <property type="evidence" value="ECO:0007669"/>
    <property type="project" value="UniProtKB-KW"/>
</dbReference>
<dbReference type="EMBL" id="KV878211">
    <property type="protein sequence ID" value="OJJ37889.1"/>
    <property type="molecule type" value="Genomic_DNA"/>
</dbReference>
<accession>A0A1L9RSJ5</accession>
<keyword evidence="5" id="KW-1185">Reference proteome</keyword>
<dbReference type="InterPro" id="IPR054710">
    <property type="entry name" value="Tri101-like_N"/>
</dbReference>
<dbReference type="GeneID" id="63746617"/>
<dbReference type="Pfam" id="PF22664">
    <property type="entry name" value="TRI-like_N"/>
    <property type="match status" value="1"/>
</dbReference>
<evidence type="ECO:0000256" key="2">
    <source>
        <dbReference type="ARBA" id="ARBA00023315"/>
    </source>
</evidence>
<evidence type="ECO:0000313" key="4">
    <source>
        <dbReference type="EMBL" id="OJJ37889.1"/>
    </source>
</evidence>
<feature type="domain" description="Trichothecene 3-O-acetyltransferase-like N-terminal" evidence="3">
    <location>
        <begin position="32"/>
        <end position="176"/>
    </location>
</feature>
<dbReference type="RefSeq" id="XP_040691565.1">
    <property type="nucleotide sequence ID" value="XM_040830769.1"/>
</dbReference>
<evidence type="ECO:0000313" key="5">
    <source>
        <dbReference type="Proteomes" id="UP000184383"/>
    </source>
</evidence>
<dbReference type="InterPro" id="IPR023213">
    <property type="entry name" value="CAT-like_dom_sf"/>
</dbReference>
<reference evidence="5" key="1">
    <citation type="journal article" date="2017" name="Genome Biol.">
        <title>Comparative genomics reveals high biological diversity and specific adaptations in the industrially and medically important fungal genus Aspergillus.</title>
        <authorList>
            <person name="de Vries R.P."/>
            <person name="Riley R."/>
            <person name="Wiebenga A."/>
            <person name="Aguilar-Osorio G."/>
            <person name="Amillis S."/>
            <person name="Uchima C.A."/>
            <person name="Anderluh G."/>
            <person name="Asadollahi M."/>
            <person name="Askin M."/>
            <person name="Barry K."/>
            <person name="Battaglia E."/>
            <person name="Bayram O."/>
            <person name="Benocci T."/>
            <person name="Braus-Stromeyer S.A."/>
            <person name="Caldana C."/>
            <person name="Canovas D."/>
            <person name="Cerqueira G.C."/>
            <person name="Chen F."/>
            <person name="Chen W."/>
            <person name="Choi C."/>
            <person name="Clum A."/>
            <person name="Dos Santos R.A."/>
            <person name="Damasio A.R."/>
            <person name="Diallinas G."/>
            <person name="Emri T."/>
            <person name="Fekete E."/>
            <person name="Flipphi M."/>
            <person name="Freyberg S."/>
            <person name="Gallo A."/>
            <person name="Gournas C."/>
            <person name="Habgood R."/>
            <person name="Hainaut M."/>
            <person name="Harispe M.L."/>
            <person name="Henrissat B."/>
            <person name="Hilden K.S."/>
            <person name="Hope R."/>
            <person name="Hossain A."/>
            <person name="Karabika E."/>
            <person name="Karaffa L."/>
            <person name="Karanyi Z."/>
            <person name="Krasevec N."/>
            <person name="Kuo A."/>
            <person name="Kusch H."/>
            <person name="LaButti K."/>
            <person name="Lagendijk E.L."/>
            <person name="Lapidus A."/>
            <person name="Levasseur A."/>
            <person name="Lindquist E."/>
            <person name="Lipzen A."/>
            <person name="Logrieco A.F."/>
            <person name="MacCabe A."/>
            <person name="Maekelae M.R."/>
            <person name="Malavazi I."/>
            <person name="Melin P."/>
            <person name="Meyer V."/>
            <person name="Mielnichuk N."/>
            <person name="Miskei M."/>
            <person name="Molnar A.P."/>
            <person name="Mule G."/>
            <person name="Ngan C.Y."/>
            <person name="Orejas M."/>
            <person name="Orosz E."/>
            <person name="Ouedraogo J.P."/>
            <person name="Overkamp K.M."/>
            <person name="Park H.-S."/>
            <person name="Perrone G."/>
            <person name="Piumi F."/>
            <person name="Punt P.J."/>
            <person name="Ram A.F."/>
            <person name="Ramon A."/>
            <person name="Rauscher S."/>
            <person name="Record E."/>
            <person name="Riano-Pachon D.M."/>
            <person name="Robert V."/>
            <person name="Roehrig J."/>
            <person name="Ruller R."/>
            <person name="Salamov A."/>
            <person name="Salih N.S."/>
            <person name="Samson R.A."/>
            <person name="Sandor E."/>
            <person name="Sanguinetti M."/>
            <person name="Schuetze T."/>
            <person name="Sepcic K."/>
            <person name="Shelest E."/>
            <person name="Sherlock G."/>
            <person name="Sophianopoulou V."/>
            <person name="Squina F.M."/>
            <person name="Sun H."/>
            <person name="Susca A."/>
            <person name="Todd R.B."/>
            <person name="Tsang A."/>
            <person name="Unkles S.E."/>
            <person name="van de Wiele N."/>
            <person name="van Rossen-Uffink D."/>
            <person name="Oliveira J.V."/>
            <person name="Vesth T.C."/>
            <person name="Visser J."/>
            <person name="Yu J.-H."/>
            <person name="Zhou M."/>
            <person name="Andersen M.R."/>
            <person name="Archer D.B."/>
            <person name="Baker S.E."/>
            <person name="Benoit I."/>
            <person name="Brakhage A.A."/>
            <person name="Braus G.H."/>
            <person name="Fischer R."/>
            <person name="Frisvad J.C."/>
            <person name="Goldman G.H."/>
            <person name="Houbraken J."/>
            <person name="Oakley B."/>
            <person name="Pocsi I."/>
            <person name="Scazzocchio C."/>
            <person name="Seiboth B."/>
            <person name="vanKuyk P.A."/>
            <person name="Wortman J."/>
            <person name="Dyer P.S."/>
            <person name="Grigoriev I.V."/>
        </authorList>
    </citation>
    <scope>NUCLEOTIDE SEQUENCE [LARGE SCALE GENOMIC DNA]</scope>
    <source>
        <strain evidence="5">DTO 134E9</strain>
    </source>
</reference>
<dbReference type="InterPro" id="IPR051283">
    <property type="entry name" value="Sec_Metabolite_Acyltrans"/>
</dbReference>
<gene>
    <name evidence="4" type="ORF">ASPWEDRAFT_171345</name>
</gene>
<protein>
    <recommendedName>
        <fullName evidence="3">Trichothecene 3-O-acetyltransferase-like N-terminal domain-containing protein</fullName>
    </recommendedName>
</protein>
<dbReference type="Gene3D" id="3.30.559.10">
    <property type="entry name" value="Chloramphenicol acetyltransferase-like domain"/>
    <property type="match status" value="4"/>
</dbReference>
<keyword evidence="1" id="KW-0808">Transferase</keyword>